<evidence type="ECO:0000259" key="2">
    <source>
        <dbReference type="Pfam" id="PF16261"/>
    </source>
</evidence>
<dbReference type="InterPro" id="IPR052943">
    <property type="entry name" value="TMTC_O-mannosyl-trnsfr"/>
</dbReference>
<dbReference type="SUPFAM" id="SSF63825">
    <property type="entry name" value="YWTD domain"/>
    <property type="match status" value="1"/>
</dbReference>
<dbReference type="SMART" id="SM00028">
    <property type="entry name" value="TPR"/>
    <property type="match status" value="3"/>
</dbReference>
<dbReference type="PROSITE" id="PS50005">
    <property type="entry name" value="TPR"/>
    <property type="match status" value="2"/>
</dbReference>
<evidence type="ECO:0000313" key="3">
    <source>
        <dbReference type="EMBL" id="MCW6038399.1"/>
    </source>
</evidence>
<gene>
    <name evidence="3" type="ORF">K4A83_19275</name>
</gene>
<feature type="domain" description="Conserved hypothetical protein CHP03032" evidence="2">
    <location>
        <begin position="12"/>
        <end position="324"/>
    </location>
</feature>
<dbReference type="Pfam" id="PF16261">
    <property type="entry name" value="DUF4915"/>
    <property type="match status" value="1"/>
</dbReference>
<feature type="repeat" description="TPR" evidence="1">
    <location>
        <begin position="427"/>
        <end position="460"/>
    </location>
</feature>
<dbReference type="Gene3D" id="1.25.40.10">
    <property type="entry name" value="Tetratricopeptide repeat domain"/>
    <property type="match status" value="2"/>
</dbReference>
<dbReference type="PANTHER" id="PTHR44809">
    <property type="match status" value="1"/>
</dbReference>
<keyword evidence="1" id="KW-0802">TPR repeat</keyword>
<dbReference type="NCBIfam" id="TIGR03032">
    <property type="entry name" value="TIGR03032 family protein"/>
    <property type="match status" value="1"/>
</dbReference>
<dbReference type="EMBL" id="JAIHOM010000133">
    <property type="protein sequence ID" value="MCW6038399.1"/>
    <property type="molecule type" value="Genomic_DNA"/>
</dbReference>
<feature type="repeat" description="TPR" evidence="1">
    <location>
        <begin position="358"/>
        <end position="391"/>
    </location>
</feature>
<feature type="non-terminal residue" evidence="3">
    <location>
        <position position="611"/>
    </location>
</feature>
<dbReference type="InterPro" id="IPR017481">
    <property type="entry name" value="CHP03032"/>
</dbReference>
<dbReference type="Proteomes" id="UP001526426">
    <property type="component" value="Unassembled WGS sequence"/>
</dbReference>
<keyword evidence="4" id="KW-1185">Reference proteome</keyword>
<sequence>MTNPLSSVHTSNFPHLLNQLGISLVVSTYQAGKVVILRSEGEVLNTHFRVFDKPMGMAGDVNRLAIGTHFQIIELRNIPAVIPRLEEEAPHDACYLPRKTHITGDIDVHEMTYIDEELWFINTRFSCLCTLEDRSSFVPRWRPPFITHYALEDRCHLNGLAVGPRNQPQYVTALGATNTPEGWRKTKATGGILMDIPSNEIMTQGLSMPHSPRWYDERLWVLESGKGSLATVDLNTGKLTPVALLPGFTRGLSFYGRWAFVGLSQVRETAVFSGIPISQQAERCCGVWVVDIDRGETVAFLRFEDAVQEVFAVEVLPGIRFPELIEWDEELLKTSFALPDEALREVVHPSPELAMNSPDYLFQLGNEAYEAGEREKAIAHYQDCIALQPDYIPALYNLGVLYREDPKTHHLALAQFRQVLEFDPHHAESYNNLGILYNAQNQMLLAIAHYRQAIALRPDLPTIHFNLGMALLTLGQWTEGFQECEWRWQTPEFTPFDCPHPRWDGRPLPQQTLLIHTEQGAGDAIQFIRYLPLAAQRCSRVLLICVPELRELLASVPGIDQILPPGPVNLEDFHSYIPLMSLPHVLQLSPDTHPTPIPYLHVTPAPHPQLP</sequence>
<name>A0ABT3LA70_9CYAN</name>
<reference evidence="3 4" key="1">
    <citation type="submission" date="2021-08" db="EMBL/GenBank/DDBJ databases">
        <title>Draft genome sequence of Spirulina subsalsa with high tolerance to salinity and hype-accumulation of phycocyanin.</title>
        <authorList>
            <person name="Pei H."/>
            <person name="Jiang L."/>
        </authorList>
    </citation>
    <scope>NUCLEOTIDE SEQUENCE [LARGE SCALE GENOMIC DNA]</scope>
    <source>
        <strain evidence="3 4">FACHB-351</strain>
    </source>
</reference>
<dbReference type="InterPro" id="IPR011990">
    <property type="entry name" value="TPR-like_helical_dom_sf"/>
</dbReference>
<dbReference type="InterPro" id="IPR019734">
    <property type="entry name" value="TPR_rpt"/>
</dbReference>
<dbReference type="PANTHER" id="PTHR44809:SF1">
    <property type="entry name" value="PROTEIN O-MANNOSYL-TRANSFERASE TMTC1"/>
    <property type="match status" value="1"/>
</dbReference>
<proteinExistence type="predicted"/>
<accession>A0ABT3LA70</accession>
<dbReference type="SUPFAM" id="SSF48452">
    <property type="entry name" value="TPR-like"/>
    <property type="match status" value="1"/>
</dbReference>
<dbReference type="Pfam" id="PF13414">
    <property type="entry name" value="TPR_11"/>
    <property type="match status" value="2"/>
</dbReference>
<evidence type="ECO:0000256" key="1">
    <source>
        <dbReference type="PROSITE-ProRule" id="PRU00339"/>
    </source>
</evidence>
<evidence type="ECO:0000313" key="4">
    <source>
        <dbReference type="Proteomes" id="UP001526426"/>
    </source>
</evidence>
<protein>
    <submittedName>
        <fullName evidence="3">TIGR03032 family protein</fullName>
    </submittedName>
</protein>
<organism evidence="3 4">
    <name type="scientific">Spirulina subsalsa FACHB-351</name>
    <dbReference type="NCBI Taxonomy" id="234711"/>
    <lineage>
        <taxon>Bacteria</taxon>
        <taxon>Bacillati</taxon>
        <taxon>Cyanobacteriota</taxon>
        <taxon>Cyanophyceae</taxon>
        <taxon>Spirulinales</taxon>
        <taxon>Spirulinaceae</taxon>
        <taxon>Spirulina</taxon>
    </lineage>
</organism>
<comment type="caution">
    <text evidence="3">The sequence shown here is derived from an EMBL/GenBank/DDBJ whole genome shotgun (WGS) entry which is preliminary data.</text>
</comment>